<organism evidence="3">
    <name type="scientific">Thermosulfidibacter takaii</name>
    <dbReference type="NCBI Taxonomy" id="412593"/>
    <lineage>
        <taxon>Bacteria</taxon>
        <taxon>Pseudomonadati</taxon>
        <taxon>Thermosulfidibacterota</taxon>
        <taxon>Thermosulfidibacteria</taxon>
        <taxon>Thermosulfidibacterales</taxon>
        <taxon>Thermosulfidibacteraceae</taxon>
    </lineage>
</organism>
<evidence type="ECO:0000259" key="2">
    <source>
        <dbReference type="Pfam" id="PF00263"/>
    </source>
</evidence>
<evidence type="ECO:0000256" key="1">
    <source>
        <dbReference type="RuleBase" id="RU004003"/>
    </source>
</evidence>
<dbReference type="PANTHER" id="PTHR30604">
    <property type="entry name" value="PROTEIN TRANSPORT PROTEIN HOFQ"/>
    <property type="match status" value="1"/>
</dbReference>
<comment type="similarity">
    <text evidence="1">Belongs to the bacterial secretin family.</text>
</comment>
<dbReference type="Proteomes" id="UP000885690">
    <property type="component" value="Unassembled WGS sequence"/>
</dbReference>
<feature type="non-terminal residue" evidence="3">
    <location>
        <position position="1"/>
    </location>
</feature>
<reference evidence="3" key="1">
    <citation type="journal article" date="2020" name="mSystems">
        <title>Genome- and Community-Level Interaction Insights into Carbon Utilization and Element Cycling Functions of Hydrothermarchaeota in Hydrothermal Sediment.</title>
        <authorList>
            <person name="Zhou Z."/>
            <person name="Liu Y."/>
            <person name="Xu W."/>
            <person name="Pan J."/>
            <person name="Luo Z.H."/>
            <person name="Li M."/>
        </authorList>
    </citation>
    <scope>NUCLEOTIDE SEQUENCE [LARGE SCALE GENOMIC DNA]</scope>
    <source>
        <strain evidence="3">HyVt-115</strain>
    </source>
</reference>
<feature type="domain" description="Type II/III secretion system secretin-like" evidence="2">
    <location>
        <begin position="12"/>
        <end position="85"/>
    </location>
</feature>
<dbReference type="PANTHER" id="PTHR30604:SF1">
    <property type="entry name" value="DNA UTILIZATION PROTEIN HOFQ"/>
    <property type="match status" value="1"/>
</dbReference>
<dbReference type="InterPro" id="IPR051808">
    <property type="entry name" value="Type_IV_pilus_biogenesis"/>
</dbReference>
<gene>
    <name evidence="3" type="ORF">ENF32_04230</name>
</gene>
<comment type="caution">
    <text evidence="3">The sequence shown here is derived from an EMBL/GenBank/DDBJ whole genome shotgun (WGS) entry which is preliminary data.</text>
</comment>
<accession>A0A7C0Y9D8</accession>
<dbReference type="InterPro" id="IPR004845">
    <property type="entry name" value="T2SS_GspD_CS"/>
</dbReference>
<dbReference type="PROSITE" id="PS00875">
    <property type="entry name" value="T2SP_D"/>
    <property type="match status" value="1"/>
</dbReference>
<dbReference type="InterPro" id="IPR004846">
    <property type="entry name" value="T2SS/T3SS_dom"/>
</dbReference>
<evidence type="ECO:0000313" key="3">
    <source>
        <dbReference type="EMBL" id="HDD53257.1"/>
    </source>
</evidence>
<dbReference type="PRINTS" id="PR01032">
    <property type="entry name" value="PHAGEIV"/>
</dbReference>
<dbReference type="Pfam" id="PF00263">
    <property type="entry name" value="Secretin"/>
    <property type="match status" value="1"/>
</dbReference>
<dbReference type="EMBL" id="DQWS01000160">
    <property type="protein sequence ID" value="HDD53257.1"/>
    <property type="molecule type" value="Genomic_DNA"/>
</dbReference>
<dbReference type="GO" id="GO:0009306">
    <property type="term" value="P:protein secretion"/>
    <property type="evidence" value="ECO:0007669"/>
    <property type="project" value="InterPro"/>
</dbReference>
<protein>
    <submittedName>
        <fullName evidence="3">Type IV pilus secretin PilQ</fullName>
    </submittedName>
</protein>
<proteinExistence type="inferred from homology"/>
<name>A0A7C0Y9D8_9BACT</name>
<sequence>KDSPDFTHVTPDGVPIQTRSVKTSVRMKNGDTLIIGGIYEMTKSKKNNQVPGLSRIPLLSWLFRHRMENLEKRELLIFVTPTVIEAGMVQGER</sequence>
<dbReference type="AlphaFoldDB" id="A0A7C0Y9D8"/>